<protein>
    <recommendedName>
        <fullName evidence="1">N-acetyltransferase domain-containing protein</fullName>
    </recommendedName>
</protein>
<reference evidence="2" key="1">
    <citation type="submission" date="2021-11" db="EMBL/GenBank/DDBJ databases">
        <authorList>
            <person name="Rodrigo-Torres L."/>
            <person name="Arahal R. D."/>
            <person name="Lucena T."/>
        </authorList>
    </citation>
    <scope>NUCLEOTIDE SEQUENCE</scope>
    <source>
        <strain evidence="2">CECT 7928</strain>
    </source>
</reference>
<dbReference type="Pfam" id="PF13673">
    <property type="entry name" value="Acetyltransf_10"/>
    <property type="match status" value="1"/>
</dbReference>
<comment type="caution">
    <text evidence="2">The sequence shown here is derived from an EMBL/GenBank/DDBJ whole genome shotgun (WGS) entry which is preliminary data.</text>
</comment>
<dbReference type="InterPro" id="IPR016181">
    <property type="entry name" value="Acyl_CoA_acyltransferase"/>
</dbReference>
<evidence type="ECO:0000259" key="1">
    <source>
        <dbReference type="PROSITE" id="PS51186"/>
    </source>
</evidence>
<evidence type="ECO:0000313" key="3">
    <source>
        <dbReference type="Proteomes" id="UP000838748"/>
    </source>
</evidence>
<dbReference type="Gene3D" id="3.40.630.30">
    <property type="match status" value="1"/>
</dbReference>
<dbReference type="PROSITE" id="PS51186">
    <property type="entry name" value="GNAT"/>
    <property type="match status" value="1"/>
</dbReference>
<dbReference type="RefSeq" id="WP_237361124.1">
    <property type="nucleotide sequence ID" value="NZ_CAKLDM010000002.1"/>
</dbReference>
<evidence type="ECO:0000313" key="2">
    <source>
        <dbReference type="EMBL" id="CAH0538966.1"/>
    </source>
</evidence>
<dbReference type="SUPFAM" id="SSF55729">
    <property type="entry name" value="Acyl-CoA N-acyltransferases (Nat)"/>
    <property type="match status" value="1"/>
</dbReference>
<dbReference type="EMBL" id="CAKLDM010000002">
    <property type="protein sequence ID" value="CAH0538966.1"/>
    <property type="molecule type" value="Genomic_DNA"/>
</dbReference>
<dbReference type="Proteomes" id="UP000838748">
    <property type="component" value="Unassembled WGS sequence"/>
</dbReference>
<sequence>MEIRAIDLQQVLPIRHQVLWPNEPIEYCIVDGDETAEHFGAFLNNKLVCVASIYLDNTHARLRKFATLPAYQTQGIGSAMIQFIIHFLSNKQMTRFWCDARESALPFYQRFNMKEEGNRFYKNGVPYFKVSLNLV</sequence>
<name>A0ABN8E1R9_9VIBR</name>
<dbReference type="CDD" id="cd04301">
    <property type="entry name" value="NAT_SF"/>
    <property type="match status" value="1"/>
</dbReference>
<keyword evidence="3" id="KW-1185">Reference proteome</keyword>
<proteinExistence type="predicted"/>
<accession>A0ABN8E1R9</accession>
<feature type="domain" description="N-acetyltransferase" evidence="1">
    <location>
        <begin position="1"/>
        <end position="133"/>
    </location>
</feature>
<dbReference type="InterPro" id="IPR000182">
    <property type="entry name" value="GNAT_dom"/>
</dbReference>
<organism evidence="2 3">
    <name type="scientific">Vibrio marisflavi CECT 7928</name>
    <dbReference type="NCBI Taxonomy" id="634439"/>
    <lineage>
        <taxon>Bacteria</taxon>
        <taxon>Pseudomonadati</taxon>
        <taxon>Pseudomonadota</taxon>
        <taxon>Gammaproteobacteria</taxon>
        <taxon>Vibrionales</taxon>
        <taxon>Vibrionaceae</taxon>
        <taxon>Vibrio</taxon>
    </lineage>
</organism>
<gene>
    <name evidence="2" type="ORF">VMF7928_01796</name>
</gene>